<dbReference type="InterPro" id="IPR023631">
    <property type="entry name" value="Amidase_dom"/>
</dbReference>
<dbReference type="PANTHER" id="PTHR11895:SF7">
    <property type="entry name" value="GLUTAMYL-TRNA(GLN) AMIDOTRANSFERASE SUBUNIT A, MITOCHONDRIAL"/>
    <property type="match status" value="1"/>
</dbReference>
<evidence type="ECO:0000313" key="4">
    <source>
        <dbReference type="Proteomes" id="UP001378242"/>
    </source>
</evidence>
<dbReference type="InterPro" id="IPR036928">
    <property type="entry name" value="AS_sf"/>
</dbReference>
<dbReference type="Proteomes" id="UP001378242">
    <property type="component" value="Unassembled WGS sequence"/>
</dbReference>
<dbReference type="RefSeq" id="WP_341541977.1">
    <property type="nucleotide sequence ID" value="NZ_JBAKAP010000003.1"/>
</dbReference>
<evidence type="ECO:0000313" key="3">
    <source>
        <dbReference type="EMBL" id="MEL0616068.1"/>
    </source>
</evidence>
<gene>
    <name evidence="3" type="ORF">V6243_04425</name>
</gene>
<dbReference type="EC" id="3.5.1.4" evidence="3"/>
<dbReference type="EMBL" id="JBAKAP010000003">
    <property type="protein sequence ID" value="MEL0616068.1"/>
    <property type="molecule type" value="Genomic_DNA"/>
</dbReference>
<comment type="caution">
    <text evidence="3">The sequence shown here is derived from an EMBL/GenBank/DDBJ whole genome shotgun (WGS) entry which is preliminary data.</text>
</comment>
<keyword evidence="4" id="KW-1185">Reference proteome</keyword>
<evidence type="ECO:0000256" key="1">
    <source>
        <dbReference type="ARBA" id="ARBA00009199"/>
    </source>
</evidence>
<dbReference type="Pfam" id="PF01425">
    <property type="entry name" value="Amidase"/>
    <property type="match status" value="1"/>
</dbReference>
<dbReference type="GO" id="GO:0004040">
    <property type="term" value="F:amidase activity"/>
    <property type="evidence" value="ECO:0007669"/>
    <property type="project" value="UniProtKB-EC"/>
</dbReference>
<dbReference type="PANTHER" id="PTHR11895">
    <property type="entry name" value="TRANSAMIDASE"/>
    <property type="match status" value="1"/>
</dbReference>
<dbReference type="SUPFAM" id="SSF75304">
    <property type="entry name" value="Amidase signature (AS) enzymes"/>
    <property type="match status" value="1"/>
</dbReference>
<dbReference type="InterPro" id="IPR000120">
    <property type="entry name" value="Amidase"/>
</dbReference>
<evidence type="ECO:0000259" key="2">
    <source>
        <dbReference type="Pfam" id="PF01425"/>
    </source>
</evidence>
<name>A0ABU9GC67_COBMA</name>
<reference evidence="3 4" key="1">
    <citation type="submission" date="2024-02" db="EMBL/GenBank/DDBJ databases">
        <title>Bacteria isolated from the canopy kelp, Nereocystis luetkeana.</title>
        <authorList>
            <person name="Pfister C.A."/>
            <person name="Younker I.T."/>
            <person name="Light S.H."/>
        </authorList>
    </citation>
    <scope>NUCLEOTIDE SEQUENCE [LARGE SCALE GENOMIC DNA]</scope>
    <source>
        <strain evidence="3 4">TI.5.07</strain>
    </source>
</reference>
<dbReference type="NCBIfam" id="NF004815">
    <property type="entry name" value="PRK06169.1"/>
    <property type="match status" value="1"/>
</dbReference>
<protein>
    <submittedName>
        <fullName evidence="3">Amidase</fullName>
        <ecNumber evidence="3">3.5.1.4</ecNumber>
    </submittedName>
</protein>
<comment type="similarity">
    <text evidence="1">Belongs to the amidase family.</text>
</comment>
<accession>A0ABU9GC67</accession>
<organism evidence="3 4">
    <name type="scientific">Cobetia marina</name>
    <name type="common">Deleya marina</name>
    <dbReference type="NCBI Taxonomy" id="28258"/>
    <lineage>
        <taxon>Bacteria</taxon>
        <taxon>Pseudomonadati</taxon>
        <taxon>Pseudomonadota</taxon>
        <taxon>Gammaproteobacteria</taxon>
        <taxon>Oceanospirillales</taxon>
        <taxon>Halomonadaceae</taxon>
        <taxon>Cobetia</taxon>
    </lineage>
</organism>
<feature type="domain" description="Amidase" evidence="2">
    <location>
        <begin position="31"/>
        <end position="451"/>
    </location>
</feature>
<dbReference type="Gene3D" id="3.90.1300.10">
    <property type="entry name" value="Amidase signature (AS) domain"/>
    <property type="match status" value="1"/>
</dbReference>
<proteinExistence type="inferred from homology"/>
<sequence>MNPVSTPTQLSELTAIDALALFRRGELSPVELTRDCLERIDTLNPKINAFVHIAHDGAMKAAKDAEARWMKGTPCGPLDGIPTTLKDLTLSRGMPTRYGSATTSPDGGSDVDAPVAASLRKAGAVFLGKTASPEYGWKGVTDNPLHGVTRNPWNTALTSGGSSGGAGAAAALNLGMLHQGSDAGGSIRIPCSFTGTFGLKPTFGWIPQWPTSAMSTLSHLGPMTRTASDSLLMLESMAQPDSRDGLLGDPDSLRMDTRTPVSLQGWKIAYSPTLGYVEVAPDIRKRVDNAVAQLSRLGAEVIEIDPGFSCPLETFNTLWFAGATQVLEKMTDSQRDQMDPGLLDIAARGSNISLSQYLAARRERTALCAHMQSFHEQWDLLITPTLPISPFTAGHNVPPGGKYHDWMEWTPFSYPFNLTQQPAASLPCGLDDQGLPVGLHIVGGKFMDMKVMHAAMLLEEMLPELVYPRLSQ</sequence>
<keyword evidence="3" id="KW-0378">Hydrolase</keyword>